<feature type="domain" description="Glutamine amidotransferase" evidence="1">
    <location>
        <begin position="19"/>
        <end position="168"/>
    </location>
</feature>
<dbReference type="SUPFAM" id="SSF52317">
    <property type="entry name" value="Class I glutamine amidotransferase-like"/>
    <property type="match status" value="1"/>
</dbReference>
<evidence type="ECO:0000259" key="1">
    <source>
        <dbReference type="Pfam" id="PF00117"/>
    </source>
</evidence>
<dbReference type="RefSeq" id="WP_188579931.1">
    <property type="nucleotide sequence ID" value="NZ_BMCT01000004.1"/>
</dbReference>
<name>A0A917C4X9_9HYPH</name>
<evidence type="ECO:0000313" key="3">
    <source>
        <dbReference type="Proteomes" id="UP000606044"/>
    </source>
</evidence>
<evidence type="ECO:0000313" key="2">
    <source>
        <dbReference type="EMBL" id="GGF68166.1"/>
    </source>
</evidence>
<gene>
    <name evidence="2" type="ORF">GCM10007301_29810</name>
</gene>
<keyword evidence="2" id="KW-0315">Glutamine amidotransferase</keyword>
<proteinExistence type="predicted"/>
<organism evidence="2 3">
    <name type="scientific">Azorhizobium oxalatiphilum</name>
    <dbReference type="NCBI Taxonomy" id="980631"/>
    <lineage>
        <taxon>Bacteria</taxon>
        <taxon>Pseudomonadati</taxon>
        <taxon>Pseudomonadota</taxon>
        <taxon>Alphaproteobacteria</taxon>
        <taxon>Hyphomicrobiales</taxon>
        <taxon>Xanthobacteraceae</taxon>
        <taxon>Azorhizobium</taxon>
    </lineage>
</organism>
<dbReference type="PROSITE" id="PS51273">
    <property type="entry name" value="GATASE_TYPE_1"/>
    <property type="match status" value="1"/>
</dbReference>
<reference evidence="2" key="1">
    <citation type="journal article" date="2014" name="Int. J. Syst. Evol. Microbiol.">
        <title>Complete genome sequence of Corynebacterium casei LMG S-19264T (=DSM 44701T), isolated from a smear-ripened cheese.</title>
        <authorList>
            <consortium name="US DOE Joint Genome Institute (JGI-PGF)"/>
            <person name="Walter F."/>
            <person name="Albersmeier A."/>
            <person name="Kalinowski J."/>
            <person name="Ruckert C."/>
        </authorList>
    </citation>
    <scope>NUCLEOTIDE SEQUENCE</scope>
    <source>
        <strain evidence="2">CCM 7897</strain>
    </source>
</reference>
<dbReference type="GO" id="GO:0005829">
    <property type="term" value="C:cytosol"/>
    <property type="evidence" value="ECO:0007669"/>
    <property type="project" value="TreeGrafter"/>
</dbReference>
<dbReference type="InterPro" id="IPR044992">
    <property type="entry name" value="ChyE-like"/>
</dbReference>
<dbReference type="AlphaFoldDB" id="A0A917C4X9"/>
<protein>
    <submittedName>
        <fullName evidence="2">Glutamine amidotransferase</fullName>
    </submittedName>
</protein>
<dbReference type="Pfam" id="PF00117">
    <property type="entry name" value="GATase"/>
    <property type="match status" value="1"/>
</dbReference>
<sequence>MKALVIQNAPSTGIGLVGEQLRARGFALDIRDAQHTDFDAIDLGSADLFVILGSPRGVYERDVPWIEAEFRFTRRVLDADRPLWGICFGAQMIASALGAKVAPMGVRHRFWRENDMVVGEAWRGPWLRWHGDQFEVPPGAELLAMSQGVPQGFQRGRAVGVQFHPEVDADMVRAWVKEGQEGLKQDDCDGEALVAASIRECRDVAARLDLLTADILQRCIR</sequence>
<dbReference type="InterPro" id="IPR029062">
    <property type="entry name" value="Class_I_gatase-like"/>
</dbReference>
<dbReference type="Gene3D" id="3.40.50.880">
    <property type="match status" value="1"/>
</dbReference>
<dbReference type="CDD" id="cd01741">
    <property type="entry name" value="GATase1_1"/>
    <property type="match status" value="1"/>
</dbReference>
<keyword evidence="3" id="KW-1185">Reference proteome</keyword>
<accession>A0A917C4X9</accession>
<dbReference type="EMBL" id="BMCT01000004">
    <property type="protein sequence ID" value="GGF68166.1"/>
    <property type="molecule type" value="Genomic_DNA"/>
</dbReference>
<reference evidence="2" key="2">
    <citation type="submission" date="2020-09" db="EMBL/GenBank/DDBJ databases">
        <authorList>
            <person name="Sun Q."/>
            <person name="Sedlacek I."/>
        </authorList>
    </citation>
    <scope>NUCLEOTIDE SEQUENCE</scope>
    <source>
        <strain evidence="2">CCM 7897</strain>
    </source>
</reference>
<dbReference type="Proteomes" id="UP000606044">
    <property type="component" value="Unassembled WGS sequence"/>
</dbReference>
<dbReference type="InterPro" id="IPR017926">
    <property type="entry name" value="GATASE"/>
</dbReference>
<dbReference type="PANTHER" id="PTHR42695">
    <property type="entry name" value="GLUTAMINE AMIDOTRANSFERASE YLR126C-RELATED"/>
    <property type="match status" value="1"/>
</dbReference>
<dbReference type="PANTHER" id="PTHR42695:SF5">
    <property type="entry name" value="GLUTAMINE AMIDOTRANSFERASE YLR126C-RELATED"/>
    <property type="match status" value="1"/>
</dbReference>
<comment type="caution">
    <text evidence="2">The sequence shown here is derived from an EMBL/GenBank/DDBJ whole genome shotgun (WGS) entry which is preliminary data.</text>
</comment>